<proteinExistence type="inferred from homology"/>
<feature type="domain" description="Acyl-CoA dehydrogenase/oxidase N-terminal" evidence="8">
    <location>
        <begin position="369"/>
        <end position="478"/>
    </location>
</feature>
<dbReference type="Proteomes" id="UP000322077">
    <property type="component" value="Unassembled WGS sequence"/>
</dbReference>
<dbReference type="Gene3D" id="1.10.540.10">
    <property type="entry name" value="Acyl-CoA dehydrogenase/oxidase, N-terminal domain"/>
    <property type="match status" value="2"/>
</dbReference>
<dbReference type="Gene3D" id="2.40.110.10">
    <property type="entry name" value="Butyryl-CoA Dehydrogenase, subunit A, domain 2"/>
    <property type="match status" value="1"/>
</dbReference>
<comment type="cofactor">
    <cofactor evidence="1">
        <name>FAD</name>
        <dbReference type="ChEBI" id="CHEBI:57692"/>
    </cofactor>
</comment>
<keyword evidence="5" id="KW-0560">Oxidoreductase</keyword>
<evidence type="ECO:0000256" key="2">
    <source>
        <dbReference type="ARBA" id="ARBA00009347"/>
    </source>
</evidence>
<evidence type="ECO:0000259" key="6">
    <source>
        <dbReference type="Pfam" id="PF00441"/>
    </source>
</evidence>
<dbReference type="SUPFAM" id="SSF56645">
    <property type="entry name" value="Acyl-CoA dehydrogenase NM domain-like"/>
    <property type="match status" value="2"/>
</dbReference>
<protein>
    <submittedName>
        <fullName evidence="9">Acyl-CoA dehydrogenase</fullName>
    </submittedName>
</protein>
<name>A0A5D9CH11_9SPHN</name>
<evidence type="ECO:0000313" key="10">
    <source>
        <dbReference type="Proteomes" id="UP000322077"/>
    </source>
</evidence>
<comment type="caution">
    <text evidence="9">The sequence shown here is derived from an EMBL/GenBank/DDBJ whole genome shotgun (WGS) entry which is preliminary data.</text>
</comment>
<evidence type="ECO:0000256" key="3">
    <source>
        <dbReference type="ARBA" id="ARBA00022630"/>
    </source>
</evidence>
<accession>A0A5D9CH11</accession>
<dbReference type="PANTHER" id="PTHR43292">
    <property type="entry name" value="ACYL-COA DEHYDROGENASE"/>
    <property type="match status" value="1"/>
</dbReference>
<dbReference type="EMBL" id="VTOU01000001">
    <property type="protein sequence ID" value="TZG29401.1"/>
    <property type="molecule type" value="Genomic_DNA"/>
</dbReference>
<evidence type="ECO:0000256" key="4">
    <source>
        <dbReference type="ARBA" id="ARBA00022827"/>
    </source>
</evidence>
<dbReference type="GO" id="GO:0005886">
    <property type="term" value="C:plasma membrane"/>
    <property type="evidence" value="ECO:0007669"/>
    <property type="project" value="TreeGrafter"/>
</dbReference>
<dbReference type="Gene3D" id="1.20.140.10">
    <property type="entry name" value="Butyryl-CoA Dehydrogenase, subunit A, domain 3"/>
    <property type="match status" value="2"/>
</dbReference>
<dbReference type="InterPro" id="IPR037069">
    <property type="entry name" value="AcylCoA_DH/ox_N_sf"/>
</dbReference>
<sequence>MKAHRHPFALLWSGIRLHGSTPASTSTEHPGLRLTAGRADAESPIDFPGYSMNLDLTEQQTMMRDTARRFFEDEAGPEHVRAIEPARFSAKLWRAATVLGFLGVRVPETKGGLDAGLLDAALLCEEAGRQLAPIPVEDGIAAARLLATVGADALLEGMDKVPVLLGAYEAGGDGAVILHLDGDRILAGDAVLAQGAEAVRAFEAATIERGLLRASWLIGAGVRSLELASDYARERSQFGRPIGSFQAIAHPLANSATDLEAARLLLWRAIWSIAEGTDDAAALPAMLEWWTATSARTAVRRALRTFGGYGLSLEYDVSLYFAAIQHRALIGGDPERQLAEAGDRLWAGVSPALPDAGDPGIDFGFGAKAEALAARVRAFFEAEFTPELRAKAHHGTDGHDPDFHQKLGAAGLLFPDWPSEFGGEDAGGLEITALGRVFEEYRWGRIPVGITNMGAYMTMKFGSPELKAEILPRLRSGEALSCLGFTEPESGSDMYAARTRADRDGDDWIINGQKMFTTGAHLADYVLMLARTDPQQTKHRGLTIFLVPLSLPGVAIQPVHTMQDERTNITFYDNVRIPDRYRLGEVDGGLQVMAAAMSIEHGGEGYHVFHYSLMDAALTWARTPASDGAKPIDDRATRARLAKSATRLALADVLSRRATWAGENGKATRWTGPMAKMFSTEIFVEDGADLVALTAPYSLLHATPALAEIEEKQRQAIGQTIYGGTSEVHRGIIAEQALGLPRAS</sequence>
<dbReference type="InterPro" id="IPR006091">
    <property type="entry name" value="Acyl-CoA_Oxase/DH_mid-dom"/>
</dbReference>
<comment type="similarity">
    <text evidence="2">Belongs to the acyl-CoA dehydrogenase family.</text>
</comment>
<dbReference type="GO" id="GO:0016627">
    <property type="term" value="F:oxidoreductase activity, acting on the CH-CH group of donors"/>
    <property type="evidence" value="ECO:0007669"/>
    <property type="project" value="InterPro"/>
</dbReference>
<dbReference type="InterPro" id="IPR036250">
    <property type="entry name" value="AcylCo_DH-like_C"/>
</dbReference>
<feature type="domain" description="Acyl-CoA dehydrogenase/oxidase C-terminal" evidence="6">
    <location>
        <begin position="204"/>
        <end position="344"/>
    </location>
</feature>
<evidence type="ECO:0000259" key="7">
    <source>
        <dbReference type="Pfam" id="PF02770"/>
    </source>
</evidence>
<dbReference type="Pfam" id="PF02770">
    <property type="entry name" value="Acyl-CoA_dh_M"/>
    <property type="match status" value="1"/>
</dbReference>
<keyword evidence="3" id="KW-0285">Flavoprotein</keyword>
<feature type="domain" description="Acyl-CoA oxidase/dehydrogenase middle" evidence="7">
    <location>
        <begin position="482"/>
        <end position="563"/>
    </location>
</feature>
<gene>
    <name evidence="9" type="ORF">FYJ91_04555</name>
</gene>
<dbReference type="InterPro" id="IPR052161">
    <property type="entry name" value="Mycobact_Acyl-CoA_DH"/>
</dbReference>
<dbReference type="InterPro" id="IPR009100">
    <property type="entry name" value="AcylCoA_DH/oxidase_NM_dom_sf"/>
</dbReference>
<reference evidence="9 10" key="1">
    <citation type="submission" date="2019-08" db="EMBL/GenBank/DDBJ databases">
        <authorList>
            <person name="Wang G."/>
            <person name="Xu Z."/>
        </authorList>
    </citation>
    <scope>NUCLEOTIDE SEQUENCE [LARGE SCALE GENOMIC DNA]</scope>
    <source>
        <strain evidence="9 10">ZX</strain>
    </source>
</reference>
<dbReference type="GO" id="GO:0050660">
    <property type="term" value="F:flavin adenine dinucleotide binding"/>
    <property type="evidence" value="ECO:0007669"/>
    <property type="project" value="InterPro"/>
</dbReference>
<dbReference type="InterPro" id="IPR009075">
    <property type="entry name" value="AcylCo_DH/oxidase_C"/>
</dbReference>
<dbReference type="SUPFAM" id="SSF47203">
    <property type="entry name" value="Acyl-CoA dehydrogenase C-terminal domain-like"/>
    <property type="match status" value="2"/>
</dbReference>
<dbReference type="FunFam" id="2.40.110.10:FF:000002">
    <property type="entry name" value="Acyl-CoA dehydrogenase fadE12"/>
    <property type="match status" value="1"/>
</dbReference>
<evidence type="ECO:0000256" key="5">
    <source>
        <dbReference type="ARBA" id="ARBA00023002"/>
    </source>
</evidence>
<organism evidence="9 10">
    <name type="scientific">Sphingomonas montanisoli</name>
    <dbReference type="NCBI Taxonomy" id="2606412"/>
    <lineage>
        <taxon>Bacteria</taxon>
        <taxon>Pseudomonadati</taxon>
        <taxon>Pseudomonadota</taxon>
        <taxon>Alphaproteobacteria</taxon>
        <taxon>Sphingomonadales</taxon>
        <taxon>Sphingomonadaceae</taxon>
        <taxon>Sphingomonas</taxon>
    </lineage>
</organism>
<evidence type="ECO:0000313" key="9">
    <source>
        <dbReference type="EMBL" id="TZG29401.1"/>
    </source>
</evidence>
<feature type="domain" description="Acyl-CoA dehydrogenase/oxidase C-terminal" evidence="6">
    <location>
        <begin position="612"/>
        <end position="737"/>
    </location>
</feature>
<evidence type="ECO:0000259" key="8">
    <source>
        <dbReference type="Pfam" id="PF02771"/>
    </source>
</evidence>
<dbReference type="Pfam" id="PF02771">
    <property type="entry name" value="Acyl-CoA_dh_N"/>
    <property type="match status" value="2"/>
</dbReference>
<dbReference type="InterPro" id="IPR046373">
    <property type="entry name" value="Acyl-CoA_Oxase/DH_mid-dom_sf"/>
</dbReference>
<feature type="domain" description="Acyl-CoA dehydrogenase/oxidase N-terminal" evidence="8">
    <location>
        <begin position="57"/>
        <end position="150"/>
    </location>
</feature>
<dbReference type="InterPro" id="IPR013786">
    <property type="entry name" value="AcylCoA_DH/ox_N"/>
</dbReference>
<dbReference type="PANTHER" id="PTHR43292:SF4">
    <property type="entry name" value="ACYL-COA DEHYDROGENASE FADE34"/>
    <property type="match status" value="1"/>
</dbReference>
<dbReference type="AlphaFoldDB" id="A0A5D9CH11"/>
<keyword evidence="4" id="KW-0274">FAD</keyword>
<keyword evidence="10" id="KW-1185">Reference proteome</keyword>
<evidence type="ECO:0000256" key="1">
    <source>
        <dbReference type="ARBA" id="ARBA00001974"/>
    </source>
</evidence>
<dbReference type="Pfam" id="PF00441">
    <property type="entry name" value="Acyl-CoA_dh_1"/>
    <property type="match status" value="2"/>
</dbReference>